<organism evidence="1 2">
    <name type="scientific">Sesamum alatum</name>
    <dbReference type="NCBI Taxonomy" id="300844"/>
    <lineage>
        <taxon>Eukaryota</taxon>
        <taxon>Viridiplantae</taxon>
        <taxon>Streptophyta</taxon>
        <taxon>Embryophyta</taxon>
        <taxon>Tracheophyta</taxon>
        <taxon>Spermatophyta</taxon>
        <taxon>Magnoliopsida</taxon>
        <taxon>eudicotyledons</taxon>
        <taxon>Gunneridae</taxon>
        <taxon>Pentapetalae</taxon>
        <taxon>asterids</taxon>
        <taxon>lamiids</taxon>
        <taxon>Lamiales</taxon>
        <taxon>Pedaliaceae</taxon>
        <taxon>Sesamum</taxon>
    </lineage>
</organism>
<dbReference type="AlphaFoldDB" id="A0AAE1XNF2"/>
<dbReference type="Proteomes" id="UP001293254">
    <property type="component" value="Unassembled WGS sequence"/>
</dbReference>
<reference evidence="1" key="2">
    <citation type="journal article" date="2024" name="Plant">
        <title>Genomic evolution and insights into agronomic trait innovations of Sesamum species.</title>
        <authorList>
            <person name="Miao H."/>
            <person name="Wang L."/>
            <person name="Qu L."/>
            <person name="Liu H."/>
            <person name="Sun Y."/>
            <person name="Le M."/>
            <person name="Wang Q."/>
            <person name="Wei S."/>
            <person name="Zheng Y."/>
            <person name="Lin W."/>
            <person name="Duan Y."/>
            <person name="Cao H."/>
            <person name="Xiong S."/>
            <person name="Wang X."/>
            <person name="Wei L."/>
            <person name="Li C."/>
            <person name="Ma Q."/>
            <person name="Ju M."/>
            <person name="Zhao R."/>
            <person name="Li G."/>
            <person name="Mu C."/>
            <person name="Tian Q."/>
            <person name="Mei H."/>
            <person name="Zhang T."/>
            <person name="Gao T."/>
            <person name="Zhang H."/>
        </authorList>
    </citation>
    <scope>NUCLEOTIDE SEQUENCE</scope>
    <source>
        <strain evidence="1">3651</strain>
    </source>
</reference>
<comment type="caution">
    <text evidence="1">The sequence shown here is derived from an EMBL/GenBank/DDBJ whole genome shotgun (WGS) entry which is preliminary data.</text>
</comment>
<accession>A0AAE1XNF2</accession>
<keyword evidence="2" id="KW-1185">Reference proteome</keyword>
<reference evidence="1" key="1">
    <citation type="submission" date="2020-06" db="EMBL/GenBank/DDBJ databases">
        <authorList>
            <person name="Li T."/>
            <person name="Hu X."/>
            <person name="Zhang T."/>
            <person name="Song X."/>
            <person name="Zhang H."/>
            <person name="Dai N."/>
            <person name="Sheng W."/>
            <person name="Hou X."/>
            <person name="Wei L."/>
        </authorList>
    </citation>
    <scope>NUCLEOTIDE SEQUENCE</scope>
    <source>
        <strain evidence="1">3651</strain>
        <tissue evidence="1">Leaf</tissue>
    </source>
</reference>
<name>A0AAE1XNF2_9LAMI</name>
<gene>
    <name evidence="1" type="ORF">Salat_2614400</name>
</gene>
<protein>
    <submittedName>
        <fullName evidence="1">Uncharacterized protein</fullName>
    </submittedName>
</protein>
<dbReference type="EMBL" id="JACGWO010000011">
    <property type="protein sequence ID" value="KAK4415073.1"/>
    <property type="molecule type" value="Genomic_DNA"/>
</dbReference>
<sequence length="208" mass="22062">MSHSLGGNSRGVIRGPRIFGCFHRGSSSSRSTTLHDLAETVSSSISIVKELGSGGQLGFCFSQVGSEYLQDISNVGPFASGHNLFSNPDVVESAVFGQWDKAFVGESEIGSIVDFTHFNIQPNCVDCTFLLCLNSPDIPSAMTNFLSLKILCSKAFSSKSSPDAKFVSASCLPAAVVSSASSQHGGAHSLVDVMVENEELAFRWEEGL</sequence>
<proteinExistence type="predicted"/>
<evidence type="ECO:0000313" key="2">
    <source>
        <dbReference type="Proteomes" id="UP001293254"/>
    </source>
</evidence>
<evidence type="ECO:0000313" key="1">
    <source>
        <dbReference type="EMBL" id="KAK4415073.1"/>
    </source>
</evidence>